<name>A0A2A2HD60_9EURY</name>
<dbReference type="EMBL" id="LWMS01000046">
    <property type="protein sequence ID" value="PWL07625.1"/>
    <property type="molecule type" value="Genomic_DNA"/>
</dbReference>
<gene>
    <name evidence="1" type="ORF">ASJ82_05730</name>
    <name evidence="2" type="ORF">MSCUN_14990</name>
</gene>
<comment type="caution">
    <text evidence="1">The sequence shown here is derived from an EMBL/GenBank/DDBJ whole genome shotgun (WGS) entry which is preliminary data.</text>
</comment>
<sequence>MVLSKLIKVSEKTYNLLTEICPKNKSYNDIIYNALIQQYTEEEYLTDEEAEYCNKIIDNIEKGNNTDSYPIDTDNLDKKLDNLEKQKII</sequence>
<accession>A0A2A2HD60</accession>
<evidence type="ECO:0000313" key="2">
    <source>
        <dbReference type="EMBL" id="PWL07625.1"/>
    </source>
</evidence>
<dbReference type="EMBL" id="LMVN01000021">
    <property type="protein sequence ID" value="PAV07174.1"/>
    <property type="molecule type" value="Genomic_DNA"/>
</dbReference>
<keyword evidence="3" id="KW-1185">Reference proteome</keyword>
<reference evidence="2 4" key="1">
    <citation type="submission" date="2016-04" db="EMBL/GenBank/DDBJ databases">
        <title>Genome sequence of Methanosphaera cuniculi DSM 4103.</title>
        <authorList>
            <person name="Poehlein A."/>
            <person name="Seedorf H."/>
            <person name="Daniel R."/>
        </authorList>
    </citation>
    <scope>NUCLEOTIDE SEQUENCE [LARGE SCALE GENOMIC DNA]</scope>
    <source>
        <strain evidence="2 4">DSM 4103</strain>
    </source>
</reference>
<proteinExistence type="predicted"/>
<dbReference type="AlphaFoldDB" id="A0A2A2HD60"/>
<dbReference type="OrthoDB" id="381539at2157"/>
<evidence type="ECO:0000313" key="3">
    <source>
        <dbReference type="Proteomes" id="UP000217528"/>
    </source>
</evidence>
<reference evidence="1 3" key="2">
    <citation type="journal article" date="2017" name="BMC Genomics">
        <title>Genomic analysis of methanogenic archaea reveals a shift towards energy conservation.</title>
        <authorList>
            <person name="Gilmore S.P."/>
            <person name="Henske J.K."/>
            <person name="Sexton J.A."/>
            <person name="Solomon K.V."/>
            <person name="Seppala S."/>
            <person name="Yoo J.I."/>
            <person name="Huyett L.M."/>
            <person name="Pressman A."/>
            <person name="Cogan J.Z."/>
            <person name="Kivenson V."/>
            <person name="Peng X."/>
            <person name="Tan Y."/>
            <person name="Valentine D.L."/>
            <person name="O'Malley M.A."/>
        </authorList>
    </citation>
    <scope>NUCLEOTIDE SEQUENCE [LARGE SCALE GENOMIC DNA]</scope>
    <source>
        <strain evidence="1 3">1R-7</strain>
    </source>
</reference>
<evidence type="ECO:0008006" key="5">
    <source>
        <dbReference type="Google" id="ProtNLM"/>
    </source>
</evidence>
<protein>
    <recommendedName>
        <fullName evidence="5">Antitoxin</fullName>
    </recommendedName>
</protein>
<organism evidence="1 3">
    <name type="scientific">Methanosphaera cuniculi</name>
    <dbReference type="NCBI Taxonomy" id="1077256"/>
    <lineage>
        <taxon>Archaea</taxon>
        <taxon>Methanobacteriati</taxon>
        <taxon>Methanobacteriota</taxon>
        <taxon>Methanomada group</taxon>
        <taxon>Methanobacteria</taxon>
        <taxon>Methanobacteriales</taxon>
        <taxon>Methanobacteriaceae</taxon>
        <taxon>Methanosphaera</taxon>
    </lineage>
</organism>
<dbReference type="RefSeq" id="WP_095608840.1">
    <property type="nucleotide sequence ID" value="NZ_LMVN01000021.1"/>
</dbReference>
<evidence type="ECO:0000313" key="1">
    <source>
        <dbReference type="EMBL" id="PAV07174.1"/>
    </source>
</evidence>
<dbReference type="Proteomes" id="UP000217528">
    <property type="component" value="Unassembled WGS sequence"/>
</dbReference>
<dbReference type="Proteomes" id="UP000246004">
    <property type="component" value="Unassembled WGS sequence"/>
</dbReference>
<evidence type="ECO:0000313" key="4">
    <source>
        <dbReference type="Proteomes" id="UP000246004"/>
    </source>
</evidence>